<feature type="transmembrane region" description="Helical" evidence="2">
    <location>
        <begin position="554"/>
        <end position="578"/>
    </location>
</feature>
<dbReference type="KEGG" id="hhsr:HSR6_0970"/>
<feature type="region of interest" description="Disordered" evidence="1">
    <location>
        <begin position="210"/>
        <end position="235"/>
    </location>
</feature>
<dbReference type="Proteomes" id="UP000186165">
    <property type="component" value="Chromosome"/>
</dbReference>
<reference evidence="4" key="1">
    <citation type="submission" date="2016-08" db="EMBL/GenBank/DDBJ databases">
        <title>Discovery of first anaerobic lithoheterotrophic haloarchae widely represented in hypersaline habitats.</title>
        <authorList>
            <person name="Sorokin D.Y."/>
            <person name="Kublanov I.V."/>
            <person name="Roman P."/>
            <person name="Sinninghe Damste J.S."/>
            <person name="Golyshin P.N."/>
            <person name="Rojo D."/>
            <person name="Ciordia S."/>
            <person name="Mena Md.C."/>
            <person name="Ferrer M."/>
            <person name="Smedile F."/>
            <person name="Messina E."/>
            <person name="La Cono V."/>
            <person name="Yakimov M.M."/>
        </authorList>
    </citation>
    <scope>NUCLEOTIDE SEQUENCE [LARGE SCALE GENOMIC DNA]</scope>
    <source>
        <strain evidence="4">HSR6</strain>
    </source>
</reference>
<dbReference type="InterPro" id="IPR006311">
    <property type="entry name" value="TAT_signal"/>
</dbReference>
<keyword evidence="4" id="KW-1185">Reference proteome</keyword>
<keyword evidence="2" id="KW-0472">Membrane</keyword>
<evidence type="ECO:0000313" key="3">
    <source>
        <dbReference type="EMBL" id="APE95423.1"/>
    </source>
</evidence>
<evidence type="ECO:0000313" key="4">
    <source>
        <dbReference type="Proteomes" id="UP000186165"/>
    </source>
</evidence>
<evidence type="ECO:0000256" key="1">
    <source>
        <dbReference type="SAM" id="MobiDB-lite"/>
    </source>
</evidence>
<keyword evidence="2" id="KW-0812">Transmembrane</keyword>
<evidence type="ECO:0000256" key="2">
    <source>
        <dbReference type="SAM" id="Phobius"/>
    </source>
</evidence>
<proteinExistence type="predicted"/>
<dbReference type="PROSITE" id="PS51318">
    <property type="entry name" value="TAT"/>
    <property type="match status" value="1"/>
</dbReference>
<feature type="region of interest" description="Disordered" evidence="1">
    <location>
        <begin position="34"/>
        <end position="60"/>
    </location>
</feature>
<dbReference type="AlphaFoldDB" id="A0A1J1ACH0"/>
<dbReference type="EMBL" id="CP016804">
    <property type="protein sequence ID" value="APE95423.1"/>
    <property type="molecule type" value="Genomic_DNA"/>
</dbReference>
<accession>A0A1J1ACH0</accession>
<sequence>MTDRDDLPDLEGIVATEEFRRYVRDLRQTWVPSDNTAVSQAKTENSTTQNMSTNPDSNSTEIDQQMMTRRGVMKAGAAATATAVAIGAGAGSVGAVSGLDVDGDYVQAPFIKAAVTVANHESDFAPLDFTDDSGERDSLSNYGAEIAPRDEEDTPHNPITLMASAFDAEDYQAFPREETFENADGDEEAVTALDATHWTVDEANTAGSMTVEDDTSPADGPALHVSTSSQGSGDTAVATFDSSYVDITSGEDRKLFQLVFDANTVESGVVVTFRFIDEDGDVREAIIDPAGDTANDGTIATTTVESGVYQARLGDLPQTDNGDGTFNNLSEVEIEVAEANADLSIYGFNLERESEWVFGTEEFTNADDELDTQEITEPTGSFSITGLDTINEPLASAAIADVEYDIELVASKLPDDHVEYEWSEAERYDHPYRLQMVYNFEELTAYDLDWTLEGLYDEVLFPASRFVEAGLATGQSDMVELAEIDDDEVSLTDRTSAYGDASLDEEIELSTAIQPGDFDAIYMDILYTEDERSSAEDEAAAGPIDGESSGPLDYLFSLPGMAISAIVGYLGLSSLGFIGGSR</sequence>
<keyword evidence="2" id="KW-1133">Transmembrane helix</keyword>
<organism evidence="3 4">
    <name type="scientific">Halodesulfurarchaeum formicicum</name>
    <dbReference type="NCBI Taxonomy" id="1873524"/>
    <lineage>
        <taxon>Archaea</taxon>
        <taxon>Methanobacteriati</taxon>
        <taxon>Methanobacteriota</taxon>
        <taxon>Stenosarchaea group</taxon>
        <taxon>Halobacteria</taxon>
        <taxon>Halobacteriales</taxon>
        <taxon>Halobacteriaceae</taxon>
        <taxon>Halodesulfurarchaeum</taxon>
    </lineage>
</organism>
<name>A0A1J1ACH0_9EURY</name>
<gene>
    <name evidence="3" type="ORF">HSR6_0970</name>
</gene>
<protein>
    <submittedName>
        <fullName evidence="3">Uncharacterized protein</fullName>
    </submittedName>
</protein>